<dbReference type="Proteomes" id="UP000286576">
    <property type="component" value="Unassembled WGS sequence"/>
</dbReference>
<evidence type="ECO:0000256" key="3">
    <source>
        <dbReference type="ARBA" id="ARBA00023125"/>
    </source>
</evidence>
<dbReference type="Pfam" id="PF03466">
    <property type="entry name" value="LysR_substrate"/>
    <property type="match status" value="1"/>
</dbReference>
<keyword evidence="7" id="KW-1185">Reference proteome</keyword>
<accession>A0A418NVR6</accession>
<feature type="domain" description="HTH lysR-type" evidence="5">
    <location>
        <begin position="6"/>
        <end position="64"/>
    </location>
</feature>
<keyword evidence="3" id="KW-0238">DNA-binding</keyword>
<dbReference type="OrthoDB" id="196624at2"/>
<gene>
    <name evidence="6" type="ORF">D2V07_06975</name>
</gene>
<comment type="similarity">
    <text evidence="1">Belongs to the LysR transcriptional regulatory family.</text>
</comment>
<evidence type="ECO:0000256" key="4">
    <source>
        <dbReference type="ARBA" id="ARBA00023163"/>
    </source>
</evidence>
<dbReference type="InterPro" id="IPR005119">
    <property type="entry name" value="LysR_subst-bd"/>
</dbReference>
<evidence type="ECO:0000256" key="1">
    <source>
        <dbReference type="ARBA" id="ARBA00009437"/>
    </source>
</evidence>
<proteinExistence type="inferred from homology"/>
<dbReference type="PROSITE" id="PS50931">
    <property type="entry name" value="HTH_LYSR"/>
    <property type="match status" value="1"/>
</dbReference>
<name>A0A418NVR6_9SPHN</name>
<dbReference type="PANTHER" id="PTHR30126:SF91">
    <property type="entry name" value="LYSR FAMILY TRANSCRIPTIONAL REGULATOR"/>
    <property type="match status" value="1"/>
</dbReference>
<dbReference type="InterPro" id="IPR036388">
    <property type="entry name" value="WH-like_DNA-bd_sf"/>
</dbReference>
<evidence type="ECO:0000259" key="5">
    <source>
        <dbReference type="PROSITE" id="PS50931"/>
    </source>
</evidence>
<dbReference type="InterPro" id="IPR000847">
    <property type="entry name" value="LysR_HTH_N"/>
</dbReference>
<dbReference type="GO" id="GO:0000976">
    <property type="term" value="F:transcription cis-regulatory region binding"/>
    <property type="evidence" value="ECO:0007669"/>
    <property type="project" value="TreeGrafter"/>
</dbReference>
<evidence type="ECO:0000256" key="2">
    <source>
        <dbReference type="ARBA" id="ARBA00023015"/>
    </source>
</evidence>
<dbReference type="AlphaFoldDB" id="A0A418NVR6"/>
<dbReference type="SUPFAM" id="SSF53850">
    <property type="entry name" value="Periplasmic binding protein-like II"/>
    <property type="match status" value="1"/>
</dbReference>
<keyword evidence="2" id="KW-0805">Transcription regulation</keyword>
<keyword evidence="4" id="KW-0804">Transcription</keyword>
<evidence type="ECO:0000313" key="6">
    <source>
        <dbReference type="EMBL" id="RIV88107.1"/>
    </source>
</evidence>
<sequence>MDVGQPTLDQLRIFLAVHDEGSFNAAARRLRRAVSVISYGIAALETQLDISLFDREGSRRPRLTPAGRSLLAAARAIIDDTDDLIARARSIHSGIETEVSIALDVMVPLEPVSAIFHEFQQAYPLVDLQLHVDALGAVAAHVAEGRAGLAIAGPVVLDRPDLERKEIGRVELVPVASPDHPLARMTNITSGHARSYLQLVLTDRSSFTEGQEFSVLSSRTWHLADLGAKRQLLIGGSGWGNMPRHMIEDDLANGRLAVLNLSEGPSVDYRLNALWRKDQLPGPATTWLLHAFEKALSVDNSCE</sequence>
<protein>
    <submittedName>
        <fullName evidence="6">LysR family transcriptional regulator</fullName>
    </submittedName>
</protein>
<reference evidence="6 7" key="1">
    <citation type="submission" date="2018-08" db="EMBL/GenBank/DDBJ databases">
        <title>Erythrobacter zhengii sp.nov., a bacterium isolated from deep-sea sediment.</title>
        <authorList>
            <person name="Fang C."/>
            <person name="Wu Y.-H."/>
            <person name="Sun C."/>
            <person name="Wang H."/>
            <person name="Cheng H."/>
            <person name="Meng F.-X."/>
            <person name="Wang C.-S."/>
            <person name="Xu X.-W."/>
        </authorList>
    </citation>
    <scope>NUCLEOTIDE SEQUENCE [LARGE SCALE GENOMIC DNA]</scope>
    <source>
        <strain evidence="6 7">V18</strain>
    </source>
</reference>
<dbReference type="InterPro" id="IPR036390">
    <property type="entry name" value="WH_DNA-bd_sf"/>
</dbReference>
<dbReference type="EMBL" id="QXFL01000002">
    <property type="protein sequence ID" value="RIV88107.1"/>
    <property type="molecule type" value="Genomic_DNA"/>
</dbReference>
<dbReference type="GO" id="GO:0003700">
    <property type="term" value="F:DNA-binding transcription factor activity"/>
    <property type="evidence" value="ECO:0007669"/>
    <property type="project" value="InterPro"/>
</dbReference>
<dbReference type="Gene3D" id="3.40.190.290">
    <property type="match status" value="1"/>
</dbReference>
<comment type="caution">
    <text evidence="6">The sequence shown here is derived from an EMBL/GenBank/DDBJ whole genome shotgun (WGS) entry which is preliminary data.</text>
</comment>
<organism evidence="6 7">
    <name type="scientific">Aurantiacibacter zhengii</name>
    <dbReference type="NCBI Taxonomy" id="2307003"/>
    <lineage>
        <taxon>Bacteria</taxon>
        <taxon>Pseudomonadati</taxon>
        <taxon>Pseudomonadota</taxon>
        <taxon>Alphaproteobacteria</taxon>
        <taxon>Sphingomonadales</taxon>
        <taxon>Erythrobacteraceae</taxon>
        <taxon>Aurantiacibacter</taxon>
    </lineage>
</organism>
<dbReference type="SUPFAM" id="SSF46785">
    <property type="entry name" value="Winged helix' DNA-binding domain"/>
    <property type="match status" value="1"/>
</dbReference>
<dbReference type="PANTHER" id="PTHR30126">
    <property type="entry name" value="HTH-TYPE TRANSCRIPTIONAL REGULATOR"/>
    <property type="match status" value="1"/>
</dbReference>
<evidence type="ECO:0000313" key="7">
    <source>
        <dbReference type="Proteomes" id="UP000286576"/>
    </source>
</evidence>
<dbReference type="Gene3D" id="1.10.10.10">
    <property type="entry name" value="Winged helix-like DNA-binding domain superfamily/Winged helix DNA-binding domain"/>
    <property type="match status" value="1"/>
</dbReference>
<dbReference type="Pfam" id="PF00126">
    <property type="entry name" value="HTH_1"/>
    <property type="match status" value="1"/>
</dbReference>